<comment type="caution">
    <text evidence="7">The sequence shown here is derived from an EMBL/GenBank/DDBJ whole genome shotgun (WGS) entry which is preliminary data.</text>
</comment>
<comment type="similarity">
    <text evidence="1">Belongs to the glycosyltransferase 2 family.</text>
</comment>
<evidence type="ECO:0000313" key="7">
    <source>
        <dbReference type="EMBL" id="MBF9235085.1"/>
    </source>
</evidence>
<feature type="domain" description="Glycosyltransferase 2-like" evidence="6">
    <location>
        <begin position="340"/>
        <end position="528"/>
    </location>
</feature>
<keyword evidence="8" id="KW-1185">Reference proteome</keyword>
<dbReference type="Gene3D" id="3.90.550.10">
    <property type="entry name" value="Spore Coat Polysaccharide Biosynthesis Protein SpsA, Chain A"/>
    <property type="match status" value="1"/>
</dbReference>
<dbReference type="GO" id="GO:0016757">
    <property type="term" value="F:glycosyltransferase activity"/>
    <property type="evidence" value="ECO:0007669"/>
    <property type="project" value="UniProtKB-KW"/>
</dbReference>
<dbReference type="InterPro" id="IPR001173">
    <property type="entry name" value="Glyco_trans_2-like"/>
</dbReference>
<keyword evidence="2" id="KW-0328">Glycosyltransferase</keyword>
<feature type="region of interest" description="Disordered" evidence="4">
    <location>
        <begin position="1"/>
        <end position="24"/>
    </location>
</feature>
<dbReference type="SUPFAM" id="SSF160246">
    <property type="entry name" value="EspE N-terminal domain-like"/>
    <property type="match status" value="1"/>
</dbReference>
<accession>A0A931FPS6</accession>
<feature type="transmembrane region" description="Helical" evidence="5">
    <location>
        <begin position="575"/>
        <end position="597"/>
    </location>
</feature>
<sequence>MHNSREPTLPTNQGLAEGGPPSTDSHSALPIEIGFLAGRGYSSDNLRDATVLAEFAGTPVNEFLLKYNLISETEFYRALAEELSVPFLSAPRLSTEARYPDSIRAGVAPLAGPAGGYVLAPRGLSLAPLLKSRRAPHGRLAITTPSLFTKAVFRVHARAIADHAANALPNSAPGLSSRDGVTVPQIASLATMTMLASFAGTLAPESVLAGIAAGMSLLFLGMVVVRLAASLLHNPVEPVTIPRRIDDAALPIYTIIVALYREKRVASHLIAALTRLDYPMTKLDIKLVLEADDDETATALTATELPGCIEVIVAPPGHPRTKPRALNVALPLARGVYTAVYDAEDVPDPGQLRLAVASFAALPRNVVCLQARLTIDNTDDSWLTRLFTIEYAALFDVLNPGLAEIGCPIPLGGTSNHFRTAALRDMGGWDAWNVTEDADLGIRLARLGYSVVDLPSSTLEEAPSTLGAWMNQRTRWMKGFMQTCISHSRAPVSTLSQLGVWRFYGALVVTLGTVLSSLFYPFFTCLYFLMGPGDVVGEAWGLAWLAGSRTLFVLGLGAIVVPACVALRRRRLLRLLPWVLVLPLYYGLVSVAAWRALWELTTAPVFWHKTSHGLARTSRTGRGQKHQAKAEMTMSLKTAPP</sequence>
<evidence type="ECO:0000256" key="3">
    <source>
        <dbReference type="ARBA" id="ARBA00022679"/>
    </source>
</evidence>
<keyword evidence="5" id="KW-0472">Membrane</keyword>
<dbReference type="EMBL" id="JADQDO010000009">
    <property type="protein sequence ID" value="MBF9235085.1"/>
    <property type="molecule type" value="Genomic_DNA"/>
</dbReference>
<feature type="transmembrane region" description="Helical" evidence="5">
    <location>
        <begin position="209"/>
        <end position="229"/>
    </location>
</feature>
<organism evidence="7 8">
    <name type="scientific">Microvirga alba</name>
    <dbReference type="NCBI Taxonomy" id="2791025"/>
    <lineage>
        <taxon>Bacteria</taxon>
        <taxon>Pseudomonadati</taxon>
        <taxon>Pseudomonadota</taxon>
        <taxon>Alphaproteobacteria</taxon>
        <taxon>Hyphomicrobiales</taxon>
        <taxon>Methylobacteriaceae</taxon>
        <taxon>Microvirga</taxon>
    </lineage>
</organism>
<feature type="transmembrane region" description="Helical" evidence="5">
    <location>
        <begin position="503"/>
        <end position="530"/>
    </location>
</feature>
<dbReference type="Proteomes" id="UP000599312">
    <property type="component" value="Unassembled WGS sequence"/>
</dbReference>
<dbReference type="Pfam" id="PF13632">
    <property type="entry name" value="Glyco_trans_2_3"/>
    <property type="match status" value="1"/>
</dbReference>
<dbReference type="AlphaFoldDB" id="A0A931FPS6"/>
<evidence type="ECO:0000256" key="1">
    <source>
        <dbReference type="ARBA" id="ARBA00006739"/>
    </source>
</evidence>
<evidence type="ECO:0000256" key="4">
    <source>
        <dbReference type="SAM" id="MobiDB-lite"/>
    </source>
</evidence>
<evidence type="ECO:0000313" key="8">
    <source>
        <dbReference type="Proteomes" id="UP000599312"/>
    </source>
</evidence>
<feature type="transmembrane region" description="Helical" evidence="5">
    <location>
        <begin position="550"/>
        <end position="568"/>
    </location>
</feature>
<evidence type="ECO:0000256" key="2">
    <source>
        <dbReference type="ARBA" id="ARBA00022676"/>
    </source>
</evidence>
<dbReference type="InterPro" id="IPR037257">
    <property type="entry name" value="T2SS_E_N_sf"/>
</dbReference>
<dbReference type="RefSeq" id="WP_196273062.1">
    <property type="nucleotide sequence ID" value="NZ_JADQDO010000009.1"/>
</dbReference>
<reference evidence="7" key="1">
    <citation type="submission" date="2020-11" db="EMBL/GenBank/DDBJ databases">
        <authorList>
            <person name="Kim M.K."/>
        </authorList>
    </citation>
    <scope>NUCLEOTIDE SEQUENCE</scope>
    <source>
        <strain evidence="7">BT350</strain>
    </source>
</reference>
<dbReference type="PANTHER" id="PTHR43630:SF1">
    <property type="entry name" value="POLY-BETA-1,6-N-ACETYL-D-GLUCOSAMINE SYNTHASE"/>
    <property type="match status" value="1"/>
</dbReference>
<proteinExistence type="inferred from homology"/>
<keyword evidence="5" id="KW-0812">Transmembrane</keyword>
<dbReference type="PANTHER" id="PTHR43630">
    <property type="entry name" value="POLY-BETA-1,6-N-ACETYL-D-GLUCOSAMINE SYNTHASE"/>
    <property type="match status" value="1"/>
</dbReference>
<gene>
    <name evidence="7" type="ORF">I2H38_17055</name>
</gene>
<keyword evidence="5" id="KW-1133">Transmembrane helix</keyword>
<evidence type="ECO:0000259" key="6">
    <source>
        <dbReference type="Pfam" id="PF13632"/>
    </source>
</evidence>
<evidence type="ECO:0000256" key="5">
    <source>
        <dbReference type="SAM" id="Phobius"/>
    </source>
</evidence>
<keyword evidence="3" id="KW-0808">Transferase</keyword>
<feature type="region of interest" description="Disordered" evidence="4">
    <location>
        <begin position="616"/>
        <end position="641"/>
    </location>
</feature>
<dbReference type="InterPro" id="IPR029044">
    <property type="entry name" value="Nucleotide-diphossugar_trans"/>
</dbReference>
<protein>
    <submittedName>
        <fullName evidence="7">Glycosyltransferase</fullName>
    </submittedName>
</protein>
<dbReference type="SUPFAM" id="SSF53448">
    <property type="entry name" value="Nucleotide-diphospho-sugar transferases"/>
    <property type="match status" value="1"/>
</dbReference>
<name>A0A931FPS6_9HYPH</name>